<keyword evidence="2" id="KW-1185">Reference proteome</keyword>
<gene>
    <name evidence="1" type="ORF">OEG82_08030</name>
</gene>
<accession>A0ABT3YDK5</accession>
<comment type="caution">
    <text evidence="1">The sequence shown here is derived from an EMBL/GenBank/DDBJ whole genome shotgun (WGS) entry which is preliminary data.</text>
</comment>
<reference evidence="1" key="1">
    <citation type="submission" date="2022-10" db="EMBL/GenBank/DDBJ databases">
        <title>Hoeflea sp. J2-29, isolated from marine algae.</title>
        <authorList>
            <person name="Kristyanto S."/>
            <person name="Kim J.M."/>
            <person name="Jeon C.O."/>
        </authorList>
    </citation>
    <scope>NUCLEOTIDE SEQUENCE</scope>
    <source>
        <strain evidence="1">J2-29</strain>
    </source>
</reference>
<dbReference type="EMBL" id="JAOVZQ010000001">
    <property type="protein sequence ID" value="MCY0093968.1"/>
    <property type="molecule type" value="Genomic_DNA"/>
</dbReference>
<evidence type="ECO:0000313" key="1">
    <source>
        <dbReference type="EMBL" id="MCY0093968.1"/>
    </source>
</evidence>
<dbReference type="RefSeq" id="WP_267611906.1">
    <property type="nucleotide sequence ID" value="NZ_JAOVZQ010000001.1"/>
</dbReference>
<sequence length="75" mass="8430">MRETARTAIHVLEKQNACQIETWQAFLCRRDVLTGAWEEDPGADHLDLCHAELGGGEVQHGVELNMGPFMLHCNK</sequence>
<protein>
    <submittedName>
        <fullName evidence="1">Uncharacterized protein</fullName>
    </submittedName>
</protein>
<evidence type="ECO:0000313" key="2">
    <source>
        <dbReference type="Proteomes" id="UP001081283"/>
    </source>
</evidence>
<proteinExistence type="predicted"/>
<organism evidence="1 2">
    <name type="scientific">Hoeflea ulvae</name>
    <dbReference type="NCBI Taxonomy" id="2983764"/>
    <lineage>
        <taxon>Bacteria</taxon>
        <taxon>Pseudomonadati</taxon>
        <taxon>Pseudomonadota</taxon>
        <taxon>Alphaproteobacteria</taxon>
        <taxon>Hyphomicrobiales</taxon>
        <taxon>Rhizobiaceae</taxon>
        <taxon>Hoeflea</taxon>
    </lineage>
</organism>
<name>A0ABT3YDK5_9HYPH</name>
<dbReference type="Proteomes" id="UP001081283">
    <property type="component" value="Unassembled WGS sequence"/>
</dbReference>